<evidence type="ECO:0000313" key="3">
    <source>
        <dbReference type="EMBL" id="OAH60364.1"/>
    </source>
</evidence>
<keyword evidence="4" id="KW-1185">Reference proteome</keyword>
<evidence type="ECO:0000256" key="1">
    <source>
        <dbReference type="SAM" id="Phobius"/>
    </source>
</evidence>
<dbReference type="EMBL" id="LQWY01000040">
    <property type="protein sequence ID" value="OAH60364.1"/>
    <property type="molecule type" value="Genomic_DNA"/>
</dbReference>
<evidence type="ECO:0000313" key="2">
    <source>
        <dbReference type="EMBL" id="OAH57804.1"/>
    </source>
</evidence>
<protein>
    <submittedName>
        <fullName evidence="3">Uncharacterized protein</fullName>
    </submittedName>
</protein>
<evidence type="ECO:0000313" key="4">
    <source>
        <dbReference type="Proteomes" id="UP000076935"/>
    </source>
</evidence>
<name>A0A177L4L1_9BACI</name>
<keyword evidence="1" id="KW-0812">Transmembrane</keyword>
<accession>A0A177L4L1</accession>
<feature type="transmembrane region" description="Helical" evidence="1">
    <location>
        <begin position="6"/>
        <end position="27"/>
    </location>
</feature>
<dbReference type="OrthoDB" id="9884568at2"/>
<reference evidence="4 5" key="1">
    <citation type="submission" date="2016-01" db="EMBL/GenBank/DDBJ databases">
        <title>Investigation of taxonomic status of Bacillus aminovorans.</title>
        <authorList>
            <person name="Verma A."/>
            <person name="Pal Y."/>
            <person name="Krishnamurthi S."/>
        </authorList>
    </citation>
    <scope>NUCLEOTIDE SEQUENCE [LARGE SCALE GENOMIC DNA]</scope>
    <source>
        <strain evidence="3 4">DSM 1314</strain>
        <strain evidence="2 5">DSM 4337</strain>
    </source>
</reference>
<dbReference type="Proteomes" id="UP000076935">
    <property type="component" value="Unassembled WGS sequence"/>
</dbReference>
<keyword evidence="1" id="KW-0472">Membrane</keyword>
<sequence>MSPIELFGWILSMILGVIFICSLVALYKEPTSDTENERSFVQSTISEDKIKDRPTVKIY</sequence>
<dbReference type="EMBL" id="LQWZ01000012">
    <property type="protein sequence ID" value="OAH57804.1"/>
    <property type="molecule type" value="Genomic_DNA"/>
</dbReference>
<organism evidence="3 4">
    <name type="scientific">Domibacillus aminovorans</name>
    <dbReference type="NCBI Taxonomy" id="29332"/>
    <lineage>
        <taxon>Bacteria</taxon>
        <taxon>Bacillati</taxon>
        <taxon>Bacillota</taxon>
        <taxon>Bacilli</taxon>
        <taxon>Bacillales</taxon>
        <taxon>Bacillaceae</taxon>
        <taxon>Domibacillus</taxon>
    </lineage>
</organism>
<comment type="caution">
    <text evidence="3">The sequence shown here is derived from an EMBL/GenBank/DDBJ whole genome shotgun (WGS) entry which is preliminary data.</text>
</comment>
<proteinExistence type="predicted"/>
<evidence type="ECO:0000313" key="5">
    <source>
        <dbReference type="Proteomes" id="UP000077271"/>
    </source>
</evidence>
<dbReference type="RefSeq" id="WP_018392903.1">
    <property type="nucleotide sequence ID" value="NZ_JBCNAN010000006.1"/>
</dbReference>
<dbReference type="STRING" id="29332.AWH48_01960"/>
<dbReference type="AlphaFoldDB" id="A0A177L4L1"/>
<keyword evidence="1" id="KW-1133">Transmembrane helix</keyword>
<dbReference type="Proteomes" id="UP000077271">
    <property type="component" value="Unassembled WGS sequence"/>
</dbReference>
<gene>
    <name evidence="2" type="ORF">AWH48_01960</name>
    <name evidence="3" type="ORF">AWH49_16825</name>
</gene>